<dbReference type="OrthoDB" id="9761899at2"/>
<dbReference type="EMBL" id="CP036150">
    <property type="protein sequence ID" value="QEN06518.1"/>
    <property type="molecule type" value="Genomic_DNA"/>
</dbReference>
<dbReference type="AlphaFoldDB" id="A0A5C1QGT3"/>
<keyword evidence="1" id="KW-0004">4Fe-4S</keyword>
<dbReference type="GO" id="GO:0046872">
    <property type="term" value="F:metal ion binding"/>
    <property type="evidence" value="ECO:0007669"/>
    <property type="project" value="UniProtKB-KW"/>
</dbReference>
<dbReference type="PROSITE" id="PS00198">
    <property type="entry name" value="4FE4S_FER_1"/>
    <property type="match status" value="2"/>
</dbReference>
<reference evidence="6 7" key="1">
    <citation type="submission" date="2019-02" db="EMBL/GenBank/DDBJ databases">
        <title>Complete Genome Sequence and Methylome Analysis of free living Spirochaetas.</title>
        <authorList>
            <person name="Fomenkov A."/>
            <person name="Dubinina G."/>
            <person name="Leshcheva N."/>
            <person name="Mikheeva N."/>
            <person name="Grabovich M."/>
            <person name="Vincze T."/>
            <person name="Roberts R.J."/>
        </authorList>
    </citation>
    <scope>NUCLEOTIDE SEQUENCE [LARGE SCALE GENOMIC DNA]</scope>
    <source>
        <strain evidence="6 7">K2</strain>
    </source>
</reference>
<keyword evidence="4" id="KW-0411">Iron-sulfur</keyword>
<protein>
    <submittedName>
        <fullName evidence="6">4Fe-4S dicluster domain-containing protein</fullName>
    </submittedName>
</protein>
<dbReference type="PANTHER" id="PTHR24960:SF79">
    <property type="entry name" value="PHOTOSYSTEM I IRON-SULFUR CENTER"/>
    <property type="match status" value="1"/>
</dbReference>
<feature type="domain" description="4Fe-4S ferredoxin-type" evidence="5">
    <location>
        <begin position="108"/>
        <end position="137"/>
    </location>
</feature>
<dbReference type="Gene3D" id="3.30.70.20">
    <property type="match status" value="2"/>
</dbReference>
<dbReference type="InterPro" id="IPR017900">
    <property type="entry name" value="4Fe4S_Fe_S_CS"/>
</dbReference>
<feature type="domain" description="4Fe-4S ferredoxin-type" evidence="5">
    <location>
        <begin position="1"/>
        <end position="29"/>
    </location>
</feature>
<evidence type="ECO:0000256" key="1">
    <source>
        <dbReference type="ARBA" id="ARBA00022485"/>
    </source>
</evidence>
<name>A0A5C1QGT3_9SPIO</name>
<evidence type="ECO:0000256" key="4">
    <source>
        <dbReference type="ARBA" id="ARBA00023014"/>
    </source>
</evidence>
<evidence type="ECO:0000256" key="3">
    <source>
        <dbReference type="ARBA" id="ARBA00023004"/>
    </source>
</evidence>
<evidence type="ECO:0000256" key="2">
    <source>
        <dbReference type="ARBA" id="ARBA00022723"/>
    </source>
</evidence>
<dbReference type="GO" id="GO:0051539">
    <property type="term" value="F:4 iron, 4 sulfur cluster binding"/>
    <property type="evidence" value="ECO:0007669"/>
    <property type="project" value="UniProtKB-KW"/>
</dbReference>
<dbReference type="KEGG" id="ock:EXM22_00365"/>
<sequence length="141" mass="15309">MAHHIVSGCIGCGACKRICPTQAISGEMKTIHIIDSKLCIDCGSCGRVCPKNAVRTEQGDIVFRLKRADWLQPQISQERCYACENCVVACPVGALAMKDETLPLTENYAVLASPETCISCGWCFDNCQFAAITMEVPHASH</sequence>
<dbReference type="Pfam" id="PF12838">
    <property type="entry name" value="Fer4_7"/>
    <property type="match status" value="2"/>
</dbReference>
<keyword evidence="7" id="KW-1185">Reference proteome</keyword>
<evidence type="ECO:0000259" key="5">
    <source>
        <dbReference type="PROSITE" id="PS51379"/>
    </source>
</evidence>
<dbReference type="SUPFAM" id="SSF54862">
    <property type="entry name" value="4Fe-4S ferredoxins"/>
    <property type="match status" value="1"/>
</dbReference>
<feature type="domain" description="4Fe-4S ferredoxin-type" evidence="5">
    <location>
        <begin position="30"/>
        <end position="59"/>
    </location>
</feature>
<accession>A0A5C1QGT3</accession>
<dbReference type="InterPro" id="IPR050157">
    <property type="entry name" value="PSI_iron-sulfur_center"/>
</dbReference>
<keyword evidence="3" id="KW-0408">Iron</keyword>
<dbReference type="PROSITE" id="PS51379">
    <property type="entry name" value="4FE4S_FER_2"/>
    <property type="match status" value="4"/>
</dbReference>
<proteinExistence type="predicted"/>
<keyword evidence="2" id="KW-0479">Metal-binding</keyword>
<dbReference type="Proteomes" id="UP000324209">
    <property type="component" value="Chromosome"/>
</dbReference>
<evidence type="ECO:0000313" key="7">
    <source>
        <dbReference type="Proteomes" id="UP000324209"/>
    </source>
</evidence>
<dbReference type="PANTHER" id="PTHR24960">
    <property type="entry name" value="PHOTOSYSTEM I IRON-SULFUR CENTER-RELATED"/>
    <property type="match status" value="1"/>
</dbReference>
<feature type="domain" description="4Fe-4S ferredoxin-type" evidence="5">
    <location>
        <begin position="71"/>
        <end position="100"/>
    </location>
</feature>
<dbReference type="RefSeq" id="WP_149484601.1">
    <property type="nucleotide sequence ID" value="NZ_CP036150.1"/>
</dbReference>
<evidence type="ECO:0000313" key="6">
    <source>
        <dbReference type="EMBL" id="QEN06518.1"/>
    </source>
</evidence>
<gene>
    <name evidence="6" type="ORF">EXM22_00365</name>
</gene>
<organism evidence="6 7">
    <name type="scientific">Oceanispirochaeta crateris</name>
    <dbReference type="NCBI Taxonomy" id="2518645"/>
    <lineage>
        <taxon>Bacteria</taxon>
        <taxon>Pseudomonadati</taxon>
        <taxon>Spirochaetota</taxon>
        <taxon>Spirochaetia</taxon>
        <taxon>Spirochaetales</taxon>
        <taxon>Spirochaetaceae</taxon>
        <taxon>Oceanispirochaeta</taxon>
    </lineage>
</organism>
<dbReference type="InterPro" id="IPR017896">
    <property type="entry name" value="4Fe4S_Fe-S-bd"/>
</dbReference>